<accession>A0A1A3P4Y2</accession>
<reference evidence="1 2" key="1">
    <citation type="submission" date="2016-06" db="EMBL/GenBank/DDBJ databases">
        <authorList>
            <person name="Kjaerup R.B."/>
            <person name="Dalgaard T.S."/>
            <person name="Juul-Madsen H.R."/>
        </authorList>
    </citation>
    <scope>NUCLEOTIDE SEQUENCE [LARGE SCALE GENOMIC DNA]</scope>
    <source>
        <strain evidence="1 2">1165133.8</strain>
    </source>
</reference>
<organism evidence="1 2">
    <name type="scientific">Mycobacterium asiaticum</name>
    <dbReference type="NCBI Taxonomy" id="1790"/>
    <lineage>
        <taxon>Bacteria</taxon>
        <taxon>Bacillati</taxon>
        <taxon>Actinomycetota</taxon>
        <taxon>Actinomycetes</taxon>
        <taxon>Mycobacteriales</taxon>
        <taxon>Mycobacteriaceae</taxon>
        <taxon>Mycobacterium</taxon>
    </lineage>
</organism>
<proteinExistence type="predicted"/>
<evidence type="ECO:0000313" key="1">
    <source>
        <dbReference type="EMBL" id="OBK28730.1"/>
    </source>
</evidence>
<gene>
    <name evidence="1" type="ORF">A5634_01295</name>
</gene>
<dbReference type="Proteomes" id="UP000093928">
    <property type="component" value="Unassembled WGS sequence"/>
</dbReference>
<dbReference type="EMBL" id="LZLS01000068">
    <property type="protein sequence ID" value="OBK28730.1"/>
    <property type="molecule type" value="Genomic_DNA"/>
</dbReference>
<evidence type="ECO:0000313" key="2">
    <source>
        <dbReference type="Proteomes" id="UP000093928"/>
    </source>
</evidence>
<dbReference type="AlphaFoldDB" id="A0A1A3P4Y2"/>
<sequence length="61" mass="6158">MGAGGGSYFGNGRSQAPMAAPIATMATVSEANAIHREDWLRAGGDAGEMNCDVGTLNTRGS</sequence>
<comment type="caution">
    <text evidence="1">The sequence shown here is derived from an EMBL/GenBank/DDBJ whole genome shotgun (WGS) entry which is preliminary data.</text>
</comment>
<protein>
    <submittedName>
        <fullName evidence="1">Uncharacterized protein</fullName>
    </submittedName>
</protein>
<name>A0A1A3P4Y2_MYCAS</name>